<dbReference type="Proteomes" id="UP000324222">
    <property type="component" value="Unassembled WGS sequence"/>
</dbReference>
<comment type="caution">
    <text evidence="1">The sequence shown here is derived from an EMBL/GenBank/DDBJ whole genome shotgun (WGS) entry which is preliminary data.</text>
</comment>
<sequence>MITRFRNFPQYAHLDPLAVLYHTVSPQHPSVAHSNLNHITLFTSPVYHPILHAHYIMPKAFLSPFIHSSIQVSIQQSVLPPSTSCSLGPGVYSTFPAVSLSSLPSLHLSLFHS</sequence>
<protein>
    <submittedName>
        <fullName evidence="1">Uncharacterized protein</fullName>
    </submittedName>
</protein>
<dbReference type="AlphaFoldDB" id="A0A5B7K5P7"/>
<name>A0A5B7K5P7_PORTR</name>
<proteinExistence type="predicted"/>
<accession>A0A5B7K5P7</accession>
<dbReference type="EMBL" id="VSRR010130396">
    <property type="protein sequence ID" value="MPD02206.1"/>
    <property type="molecule type" value="Genomic_DNA"/>
</dbReference>
<evidence type="ECO:0000313" key="1">
    <source>
        <dbReference type="EMBL" id="MPD02206.1"/>
    </source>
</evidence>
<reference evidence="1 2" key="1">
    <citation type="submission" date="2019-05" db="EMBL/GenBank/DDBJ databases">
        <title>Another draft genome of Portunus trituberculatus and its Hox gene families provides insights of decapod evolution.</title>
        <authorList>
            <person name="Jeong J.-H."/>
            <person name="Song I."/>
            <person name="Kim S."/>
            <person name="Choi T."/>
            <person name="Kim D."/>
            <person name="Ryu S."/>
            <person name="Kim W."/>
        </authorList>
    </citation>
    <scope>NUCLEOTIDE SEQUENCE [LARGE SCALE GENOMIC DNA]</scope>
    <source>
        <tissue evidence="1">Muscle</tissue>
    </source>
</reference>
<evidence type="ECO:0000313" key="2">
    <source>
        <dbReference type="Proteomes" id="UP000324222"/>
    </source>
</evidence>
<organism evidence="1 2">
    <name type="scientific">Portunus trituberculatus</name>
    <name type="common">Swimming crab</name>
    <name type="synonym">Neptunus trituberculatus</name>
    <dbReference type="NCBI Taxonomy" id="210409"/>
    <lineage>
        <taxon>Eukaryota</taxon>
        <taxon>Metazoa</taxon>
        <taxon>Ecdysozoa</taxon>
        <taxon>Arthropoda</taxon>
        <taxon>Crustacea</taxon>
        <taxon>Multicrustacea</taxon>
        <taxon>Malacostraca</taxon>
        <taxon>Eumalacostraca</taxon>
        <taxon>Eucarida</taxon>
        <taxon>Decapoda</taxon>
        <taxon>Pleocyemata</taxon>
        <taxon>Brachyura</taxon>
        <taxon>Eubrachyura</taxon>
        <taxon>Portunoidea</taxon>
        <taxon>Portunidae</taxon>
        <taxon>Portuninae</taxon>
        <taxon>Portunus</taxon>
    </lineage>
</organism>
<keyword evidence="2" id="KW-1185">Reference proteome</keyword>
<gene>
    <name evidence="1" type="ORF">E2C01_097773</name>
</gene>